<feature type="compositionally biased region" description="Polar residues" evidence="1">
    <location>
        <begin position="417"/>
        <end position="427"/>
    </location>
</feature>
<feature type="compositionally biased region" description="Polar residues" evidence="1">
    <location>
        <begin position="355"/>
        <end position="374"/>
    </location>
</feature>
<dbReference type="EMBL" id="JAKLMC020000026">
    <property type="protein sequence ID" value="KAK5950578.1"/>
    <property type="molecule type" value="Genomic_DNA"/>
</dbReference>
<feature type="compositionally biased region" description="Basic and acidic residues" evidence="1">
    <location>
        <begin position="159"/>
        <end position="169"/>
    </location>
</feature>
<comment type="caution">
    <text evidence="2">The sequence shown here is derived from an EMBL/GenBank/DDBJ whole genome shotgun (WGS) entry which is preliminary data.</text>
</comment>
<accession>A0AAN8ERD7</accession>
<reference evidence="2 3" key="1">
    <citation type="submission" date="2022-12" db="EMBL/GenBank/DDBJ databases">
        <title>Genomic features and morphological characterization of a novel Knufia sp. strain isolated from spacecraft assembly facility.</title>
        <authorList>
            <person name="Teixeira M."/>
            <person name="Chander A.M."/>
            <person name="Stajich J.E."/>
            <person name="Venkateswaran K."/>
        </authorList>
    </citation>
    <scope>NUCLEOTIDE SEQUENCE [LARGE SCALE GENOMIC DNA]</scope>
    <source>
        <strain evidence="2 3">FJI-L2-BK-P2</strain>
    </source>
</reference>
<keyword evidence="3" id="KW-1185">Reference proteome</keyword>
<feature type="region of interest" description="Disordered" evidence="1">
    <location>
        <begin position="70"/>
        <end position="89"/>
    </location>
</feature>
<sequence>MDVSTTKAINQGLKQLQTKLKEIYVPQISKLLARPRTKSNKDRRSIDTRKIHIKVNKDIAQLSKMLQAELRRRGSSASSDYRDGPSARRYRERTQAMADSLDQEVQDYLRLMDDALNDVSDDETLVNSSDEEEQYEVLALRARAGNLAQGRTNQSDGQGEPRRTVRFAHDATPIMPTAEQLDRVVSQSRAQSAAPQPRNTRAVDQEPTSTHRTQHEANQGRPRTSRRVIIRDDSCSPEPERPTAMPSTTHMPPAYHGARPDAHHYRSPHGQRHSVAQHSTHETRGHNESPRRVYMNTDPHDTNTAYAHRGPGPDAAHRYSSQVVYGPSPHANQAPRTTSHREKVYSKFEHLMTQTPEQPGQDHQQAPRTPSRFPSLQGLRGSQPGPIEAPNRAFQQNPLTWHASDDYSPPSGRREQPNVQMPPSTQHACHDPYCRNQSAPRRAPSAERYQHHYRQRHAEYEEVHMLSAMQLSESEIMNDTTA</sequence>
<evidence type="ECO:0000256" key="1">
    <source>
        <dbReference type="SAM" id="MobiDB-lite"/>
    </source>
</evidence>
<feature type="compositionally biased region" description="Basic and acidic residues" evidence="1">
    <location>
        <begin position="229"/>
        <end position="241"/>
    </location>
</feature>
<proteinExistence type="predicted"/>
<name>A0AAN8ERD7_9EURO</name>
<feature type="region of interest" description="Disordered" evidence="1">
    <location>
        <begin position="355"/>
        <end position="444"/>
    </location>
</feature>
<evidence type="ECO:0000313" key="2">
    <source>
        <dbReference type="EMBL" id="KAK5950578.1"/>
    </source>
</evidence>
<protein>
    <submittedName>
        <fullName evidence="2">Uncharacterized protein</fullName>
    </submittedName>
</protein>
<evidence type="ECO:0000313" key="3">
    <source>
        <dbReference type="Proteomes" id="UP001316803"/>
    </source>
</evidence>
<feature type="compositionally biased region" description="Basic and acidic residues" evidence="1">
    <location>
        <begin position="279"/>
        <end position="291"/>
    </location>
</feature>
<organism evidence="2 3">
    <name type="scientific">Knufia fluminis</name>
    <dbReference type="NCBI Taxonomy" id="191047"/>
    <lineage>
        <taxon>Eukaryota</taxon>
        <taxon>Fungi</taxon>
        <taxon>Dikarya</taxon>
        <taxon>Ascomycota</taxon>
        <taxon>Pezizomycotina</taxon>
        <taxon>Eurotiomycetes</taxon>
        <taxon>Chaetothyriomycetidae</taxon>
        <taxon>Chaetothyriales</taxon>
        <taxon>Trichomeriaceae</taxon>
        <taxon>Knufia</taxon>
    </lineage>
</organism>
<feature type="compositionally biased region" description="Polar residues" evidence="1">
    <location>
        <begin position="185"/>
        <end position="199"/>
    </location>
</feature>
<dbReference type="Proteomes" id="UP001316803">
    <property type="component" value="Unassembled WGS sequence"/>
</dbReference>
<gene>
    <name evidence="2" type="ORF">OHC33_008521</name>
</gene>
<feature type="region of interest" description="Disordered" evidence="1">
    <location>
        <begin position="146"/>
        <end position="296"/>
    </location>
</feature>
<dbReference type="AlphaFoldDB" id="A0AAN8ERD7"/>